<keyword evidence="1" id="KW-0472">Membrane</keyword>
<dbReference type="InterPro" id="IPR018580">
    <property type="entry name" value="Uncharacterised_YfhO"/>
</dbReference>
<feature type="transmembrane region" description="Helical" evidence="1">
    <location>
        <begin position="201"/>
        <end position="220"/>
    </location>
</feature>
<evidence type="ECO:0000313" key="3">
    <source>
        <dbReference type="Proteomes" id="UP000565711"/>
    </source>
</evidence>
<feature type="transmembrane region" description="Helical" evidence="1">
    <location>
        <begin position="227"/>
        <end position="246"/>
    </location>
</feature>
<feature type="transmembrane region" description="Helical" evidence="1">
    <location>
        <begin position="325"/>
        <end position="341"/>
    </location>
</feature>
<sequence>MTRWVLITGLGVIGGYLAVLLANSRHFYTDDTESQYAPLWVMLGRHLRAGELPLMVPERWMAGNYTMEEAGLFNPPQLLIDLIAPSVDNLVLLATVVKLLFSLVAALGVYRICLAYGSRASWAAVAGIAFPFSGWFLFFDEASWATSLSGIAWMLHAWASAVRYVRGPAGDRCRYRWSTRGYGPIPLFVFLYLTISVEYVFPAVEAALMLVAVAVGELVAQRGWRPVLRLAVVAGAAGMAGLMTYLPSMLSAGVSWRGATEIVNDNFLTVPWSESLNAGLPSAMPAFTSWWGYVQPMPVTYIAWFLIPATAFVDWRAARAAGRELVGVALFAIIFLMWAAGPGTMGPLRWPARVLPMVAVGLLILVCVLLGRFGTVRQCRSRVIAAALLIAVLWVRTCAADPQAVQWHVLSAVAVGVLGGAVVWLGIRRGSAAAAMLTAVVMIPIAYLQVHAAQPTPMGWNLPADRAQAEAAFPEFDGQTIQLGDRALIPPEERTLEGAYGSLVFGNYAADVNRNYVNGYTPNGYYWFGDMLCMRWDSSVCPDAFRRLFAPEPTTGQPPVDLMKLDRVVLQRALFPGVDAWHAPPGWKWVDYPGHERYIRVLEREQGLISTHNGRISGTQGVEAAAQAESWASSRVRVSSDAGGRVVFARLGWPGYRATLDGHPIPISTVAKTFVAVDIPAGTNAATLELSWRPPGWKAGIGSAIAGLLVLGVMQWLYLRSRRPAPAASAREAVVES</sequence>
<gene>
    <name evidence="2" type="ORF">HGA08_22530</name>
</gene>
<dbReference type="RefSeq" id="WP_157102965.1">
    <property type="nucleotide sequence ID" value="NZ_JAAXOP010000014.1"/>
</dbReference>
<keyword evidence="3" id="KW-1185">Reference proteome</keyword>
<dbReference type="EMBL" id="JAAXOP010000014">
    <property type="protein sequence ID" value="NKY52984.1"/>
    <property type="molecule type" value="Genomic_DNA"/>
</dbReference>
<reference evidence="2 3" key="1">
    <citation type="submission" date="2020-04" db="EMBL/GenBank/DDBJ databases">
        <title>MicrobeNet Type strains.</title>
        <authorList>
            <person name="Nicholson A.C."/>
        </authorList>
    </citation>
    <scope>NUCLEOTIDE SEQUENCE [LARGE SCALE GENOMIC DNA]</scope>
    <source>
        <strain evidence="2 3">JCM 12354</strain>
    </source>
</reference>
<keyword evidence="1" id="KW-1133">Transmembrane helix</keyword>
<feature type="transmembrane region" description="Helical" evidence="1">
    <location>
        <begin position="90"/>
        <end position="113"/>
    </location>
</feature>
<dbReference type="AlphaFoldDB" id="A0A846Y558"/>
<organism evidence="2 3">
    <name type="scientific">Nocardia vermiculata</name>
    <dbReference type="NCBI Taxonomy" id="257274"/>
    <lineage>
        <taxon>Bacteria</taxon>
        <taxon>Bacillati</taxon>
        <taxon>Actinomycetota</taxon>
        <taxon>Actinomycetes</taxon>
        <taxon>Mycobacteriales</taxon>
        <taxon>Nocardiaceae</taxon>
        <taxon>Nocardia</taxon>
    </lineage>
</organism>
<feature type="transmembrane region" description="Helical" evidence="1">
    <location>
        <begin position="383"/>
        <end position="399"/>
    </location>
</feature>
<dbReference type="PANTHER" id="PTHR38454:SF1">
    <property type="entry name" value="INTEGRAL MEMBRANE PROTEIN"/>
    <property type="match status" value="1"/>
</dbReference>
<feature type="transmembrane region" description="Helical" evidence="1">
    <location>
        <begin position="177"/>
        <end position="195"/>
    </location>
</feature>
<comment type="caution">
    <text evidence="2">The sequence shown here is derived from an EMBL/GenBank/DDBJ whole genome shotgun (WGS) entry which is preliminary data.</text>
</comment>
<dbReference type="PANTHER" id="PTHR38454">
    <property type="entry name" value="INTEGRAL MEMBRANE PROTEIN-RELATED"/>
    <property type="match status" value="1"/>
</dbReference>
<evidence type="ECO:0000256" key="1">
    <source>
        <dbReference type="SAM" id="Phobius"/>
    </source>
</evidence>
<feature type="transmembrane region" description="Helical" evidence="1">
    <location>
        <begin position="120"/>
        <end position="138"/>
    </location>
</feature>
<dbReference type="Proteomes" id="UP000565711">
    <property type="component" value="Unassembled WGS sequence"/>
</dbReference>
<keyword evidence="1" id="KW-0812">Transmembrane</keyword>
<feature type="transmembrane region" description="Helical" evidence="1">
    <location>
        <begin position="290"/>
        <end position="313"/>
    </location>
</feature>
<feature type="transmembrane region" description="Helical" evidence="1">
    <location>
        <begin position="144"/>
        <end position="165"/>
    </location>
</feature>
<feature type="transmembrane region" description="Helical" evidence="1">
    <location>
        <begin position="432"/>
        <end position="450"/>
    </location>
</feature>
<protein>
    <recommendedName>
        <fullName evidence="4">YfhO family protein</fullName>
    </recommendedName>
</protein>
<evidence type="ECO:0000313" key="2">
    <source>
        <dbReference type="EMBL" id="NKY52984.1"/>
    </source>
</evidence>
<evidence type="ECO:0008006" key="4">
    <source>
        <dbReference type="Google" id="ProtNLM"/>
    </source>
</evidence>
<feature type="transmembrane region" description="Helical" evidence="1">
    <location>
        <begin position="5"/>
        <end position="22"/>
    </location>
</feature>
<accession>A0A846Y558</accession>
<feature type="transmembrane region" description="Helical" evidence="1">
    <location>
        <begin position="405"/>
        <end position="425"/>
    </location>
</feature>
<proteinExistence type="predicted"/>
<name>A0A846Y558_9NOCA</name>
<feature type="transmembrane region" description="Helical" evidence="1">
    <location>
        <begin position="353"/>
        <end position="371"/>
    </location>
</feature>